<evidence type="ECO:0000259" key="1">
    <source>
        <dbReference type="Pfam" id="PF08241"/>
    </source>
</evidence>
<dbReference type="PANTHER" id="PTHR45128:SF1">
    <property type="entry name" value="S-ADENOSYLMETHIONINE-DEPENDENT METHYLTRANSFERASE RV2258C"/>
    <property type="match status" value="1"/>
</dbReference>
<dbReference type="AlphaFoldDB" id="A0A7C5AM30"/>
<feature type="domain" description="Methyltransferase type 11" evidence="1">
    <location>
        <begin position="37"/>
        <end position="138"/>
    </location>
</feature>
<keyword evidence="2" id="KW-0808">Transferase</keyword>
<dbReference type="CDD" id="cd02440">
    <property type="entry name" value="AdoMet_MTases"/>
    <property type="match status" value="1"/>
</dbReference>
<dbReference type="Gene3D" id="3.40.50.150">
    <property type="entry name" value="Vaccinia Virus protein VP39"/>
    <property type="match status" value="1"/>
</dbReference>
<dbReference type="GO" id="GO:0032259">
    <property type="term" value="P:methylation"/>
    <property type="evidence" value="ECO:0007669"/>
    <property type="project" value="UniProtKB-KW"/>
</dbReference>
<dbReference type="PANTHER" id="PTHR45128">
    <property type="entry name" value="METHYLTRANSFERASE TYPE 11"/>
    <property type="match status" value="1"/>
</dbReference>
<dbReference type="GO" id="GO:0008757">
    <property type="term" value="F:S-adenosylmethionine-dependent methyltransferase activity"/>
    <property type="evidence" value="ECO:0007669"/>
    <property type="project" value="InterPro"/>
</dbReference>
<protein>
    <submittedName>
        <fullName evidence="2">Class I SAM-dependent methyltransferase</fullName>
    </submittedName>
</protein>
<sequence>MAGSKNFPHGAGRSSFDLIDQDTFFAALGLKGTETLVDLGCGRGNYALPLARRLPQGTVWAVDLWEEGLEDLKARAYKEKLTRIQVLRADISQPLPLPAESVDVVLMATVLHDLAEAGEAPGALAETARLLKPQGRLAVVEFQKIPGPPGPPVEIRLSSGDTLTLAAPYGLTQRAYLELGPYLYLLILTKNSG</sequence>
<dbReference type="InterPro" id="IPR053173">
    <property type="entry name" value="SAM-binding_MTase"/>
</dbReference>
<dbReference type="SUPFAM" id="SSF53335">
    <property type="entry name" value="S-adenosyl-L-methionine-dependent methyltransferases"/>
    <property type="match status" value="1"/>
</dbReference>
<evidence type="ECO:0000313" key="2">
    <source>
        <dbReference type="EMBL" id="HGZ12066.1"/>
    </source>
</evidence>
<proteinExistence type="predicted"/>
<comment type="caution">
    <text evidence="2">The sequence shown here is derived from an EMBL/GenBank/DDBJ whole genome shotgun (WGS) entry which is preliminary data.</text>
</comment>
<dbReference type="InterPro" id="IPR029063">
    <property type="entry name" value="SAM-dependent_MTases_sf"/>
</dbReference>
<accession>A0A7C5AM30</accession>
<name>A0A7C5AM30_9BACT</name>
<dbReference type="Pfam" id="PF08241">
    <property type="entry name" value="Methyltransf_11"/>
    <property type="match status" value="1"/>
</dbReference>
<organism evidence="2">
    <name type="scientific">Desulfobacca acetoxidans</name>
    <dbReference type="NCBI Taxonomy" id="60893"/>
    <lineage>
        <taxon>Bacteria</taxon>
        <taxon>Pseudomonadati</taxon>
        <taxon>Thermodesulfobacteriota</taxon>
        <taxon>Desulfobaccia</taxon>
        <taxon>Desulfobaccales</taxon>
        <taxon>Desulfobaccaceae</taxon>
        <taxon>Desulfobacca</taxon>
    </lineage>
</organism>
<dbReference type="EMBL" id="DTKJ01000055">
    <property type="protein sequence ID" value="HGZ12066.1"/>
    <property type="molecule type" value="Genomic_DNA"/>
</dbReference>
<reference evidence="2" key="1">
    <citation type="journal article" date="2020" name="mSystems">
        <title>Genome- and Community-Level Interaction Insights into Carbon Utilization and Element Cycling Functions of Hydrothermarchaeota in Hydrothermal Sediment.</title>
        <authorList>
            <person name="Zhou Z."/>
            <person name="Liu Y."/>
            <person name="Xu W."/>
            <person name="Pan J."/>
            <person name="Luo Z.H."/>
            <person name="Li M."/>
        </authorList>
    </citation>
    <scope>NUCLEOTIDE SEQUENCE [LARGE SCALE GENOMIC DNA]</scope>
    <source>
        <strain evidence="2">SpSt-853</strain>
    </source>
</reference>
<dbReference type="InterPro" id="IPR013216">
    <property type="entry name" value="Methyltransf_11"/>
</dbReference>
<keyword evidence="2" id="KW-0489">Methyltransferase</keyword>
<gene>
    <name evidence="2" type="ORF">ENW48_07595</name>
</gene>